<dbReference type="EMBL" id="NDXJ01000005">
    <property type="protein sequence ID" value="OSP89686.1"/>
    <property type="molecule type" value="Genomic_DNA"/>
</dbReference>
<gene>
    <name evidence="2" type="ORF">B9D04_03960</name>
</gene>
<comment type="caution">
    <text evidence="2">The sequence shown here is derived from an EMBL/GenBank/DDBJ whole genome shotgun (WGS) entry which is preliminary data.</text>
</comment>
<protein>
    <submittedName>
        <fullName evidence="2">Uncharacterized protein</fullName>
    </submittedName>
</protein>
<dbReference type="InterPro" id="IPR048101">
    <property type="entry name" value="MobP2"/>
</dbReference>
<evidence type="ECO:0000313" key="3">
    <source>
        <dbReference type="Proteomes" id="UP000193588"/>
    </source>
</evidence>
<dbReference type="NCBIfam" id="NF041498">
    <property type="entry name" value="MobP2"/>
    <property type="match status" value="1"/>
</dbReference>
<feature type="region of interest" description="Disordered" evidence="1">
    <location>
        <begin position="455"/>
        <end position="476"/>
    </location>
</feature>
<feature type="compositionally biased region" description="Basic and acidic residues" evidence="1">
    <location>
        <begin position="467"/>
        <end position="476"/>
    </location>
</feature>
<dbReference type="AlphaFoldDB" id="A0A1X4JLP3"/>
<evidence type="ECO:0000256" key="1">
    <source>
        <dbReference type="SAM" id="MobiDB-lite"/>
    </source>
</evidence>
<accession>A0A1X4JLP3</accession>
<dbReference type="Proteomes" id="UP000193588">
    <property type="component" value="Unassembled WGS sequence"/>
</dbReference>
<organism evidence="2 3">
    <name type="scientific">Weissella cibaria</name>
    <dbReference type="NCBI Taxonomy" id="137591"/>
    <lineage>
        <taxon>Bacteria</taxon>
        <taxon>Bacillati</taxon>
        <taxon>Bacillota</taxon>
        <taxon>Bacilli</taxon>
        <taxon>Lactobacillales</taxon>
        <taxon>Lactobacillaceae</taxon>
        <taxon>Weissella</taxon>
    </lineage>
</organism>
<dbReference type="RefSeq" id="WP_085638062.1">
    <property type="nucleotide sequence ID" value="NZ_NDXJ01000005.1"/>
</dbReference>
<evidence type="ECO:0000313" key="2">
    <source>
        <dbReference type="EMBL" id="OSP89686.1"/>
    </source>
</evidence>
<dbReference type="InterPro" id="IPR041073">
    <property type="entry name" value="MobL"/>
</dbReference>
<name>A0A1X4JLP3_9LACO</name>
<proteinExistence type="predicted"/>
<dbReference type="Pfam" id="PF18555">
    <property type="entry name" value="MobL"/>
    <property type="match status" value="1"/>
</dbReference>
<reference evidence="2 3" key="1">
    <citation type="submission" date="2017-04" db="EMBL/GenBank/DDBJ databases">
        <title>The genome sequence of Weissella cibaria isolated from wild Drosophila.</title>
        <authorList>
            <person name="Ricks N.J."/>
            <person name="Carroll C."/>
            <person name="Walters A."/>
            <person name="Newell P.D."/>
            <person name="Chaston J.M."/>
        </authorList>
    </citation>
    <scope>NUCLEOTIDE SEQUENCE [LARGE SCALE GENOMIC DNA]</scope>
    <source>
        <strain evidence="2 3">DmW_103</strain>
    </source>
</reference>
<sequence length="476" mass="54396">MAKTGGFANFKLGESGKGSVLLPTHFTTASEASKKGQKFGDLVRTYAAKGSKVTDENNLALHDLLTDDVEPETENFGYGTRFSATGDTQPLFNGNTLNMTDDEMNLLEQRLNMAQDNGNILHEMAFSIRGDWLVENGLYDPETKQLDQDRLKRAEQNIVQDLFNRGFKLPLGESPDDVVWFGVIHQDTDHLNMHLWFTKESKETRPEMMHKSGEPKGVLNFTAKKQAESQFRYELESEAVKRARGNVFEAVGEYRSSMKQDTLLTLDETNKYLPDVKKIFEALPEDLRGRWKVGNTDRLVTDETSRMGPANRQMNALLDKLFADDLAEDYQAFRAASLKMDDLMAKNHGEQHKGQAKWSDNQDNRLRKELANGIYRQFNETFREPSDEEVQGDKFHKSKRGNFEKVRREHGIGGEAEKKPATMQSTPANLKQLNKMAKQMMKGNREEMQRMRKMAEEIQQDNQSHTISDESLSRHI</sequence>